<dbReference type="Proteomes" id="UP000283255">
    <property type="component" value="Unassembled WGS sequence"/>
</dbReference>
<reference evidence="2 3" key="2">
    <citation type="submission" date="2019-01" db="EMBL/GenBank/DDBJ databases">
        <title>Motilimonas pumilus sp. nov., isolated from the gut of sea cucumber (Apostichopus japonicus).</title>
        <authorList>
            <person name="Wang F.-Q."/>
            <person name="Ren L.-H."/>
            <person name="Lin Y.-W."/>
            <person name="Sun G.-H."/>
            <person name="Du Z.-J."/>
            <person name="Zhao J.-X."/>
            <person name="Liu X.-J."/>
            <person name="Liu L.-J."/>
        </authorList>
    </citation>
    <scope>NUCLEOTIDE SEQUENCE [LARGE SCALE GENOMIC DNA]</scope>
    <source>
        <strain evidence="2 3">PLHSC7-2</strain>
    </source>
</reference>
<dbReference type="InterPro" id="IPR050266">
    <property type="entry name" value="AB_hydrolase_sf"/>
</dbReference>
<proteinExistence type="predicted"/>
<accession>A0A418YIU5</accession>
<comment type="caution">
    <text evidence="2">The sequence shown here is derived from an EMBL/GenBank/DDBJ whole genome shotgun (WGS) entry which is preliminary data.</text>
</comment>
<dbReference type="Pfam" id="PF12146">
    <property type="entry name" value="Hydrolase_4"/>
    <property type="match status" value="1"/>
</dbReference>
<sequence>MSKPSADQWLAFKSPSFTIRYCLKGNPDSKHLLVFLNGVFHGADSWLKQQRYRPFKHDYGLLFIDYPGCGESAGTTWQAFHYDELTAALHSLITQLNFQHRSLIGYSLGGMLALSLVNQYPTSWHSMVMLNSAAEISQKGQRMLRAVIQQLQAKVLPEQVFANVYPWFFSDDYLAKLTGFEANVLQKYQHNNRDITGLSRFLDACRQRQTTCHIPRQLPCLQIACDGDILCPPALQRAMQRANPQLQHVMFNKDTHVANIELHPEVNRHIQHFLESL</sequence>
<dbReference type="InterPro" id="IPR029058">
    <property type="entry name" value="AB_hydrolase_fold"/>
</dbReference>
<dbReference type="InterPro" id="IPR022742">
    <property type="entry name" value="Hydrolase_4"/>
</dbReference>
<gene>
    <name evidence="2" type="ORF">D1Z90_02850</name>
</gene>
<dbReference type="AlphaFoldDB" id="A0A418YIU5"/>
<dbReference type="PANTHER" id="PTHR43798">
    <property type="entry name" value="MONOACYLGLYCEROL LIPASE"/>
    <property type="match status" value="1"/>
</dbReference>
<reference evidence="2 3" key="1">
    <citation type="submission" date="2018-09" db="EMBL/GenBank/DDBJ databases">
        <authorList>
            <person name="Wang F."/>
        </authorList>
    </citation>
    <scope>NUCLEOTIDE SEQUENCE [LARGE SCALE GENOMIC DNA]</scope>
    <source>
        <strain evidence="2 3">PLHSC7-2</strain>
    </source>
</reference>
<dbReference type="OrthoDB" id="9780765at2"/>
<organism evidence="2 3">
    <name type="scientific">Motilimonas pumila</name>
    <dbReference type="NCBI Taxonomy" id="2303987"/>
    <lineage>
        <taxon>Bacteria</taxon>
        <taxon>Pseudomonadati</taxon>
        <taxon>Pseudomonadota</taxon>
        <taxon>Gammaproteobacteria</taxon>
        <taxon>Alteromonadales</taxon>
        <taxon>Alteromonadales genera incertae sedis</taxon>
        <taxon>Motilimonas</taxon>
    </lineage>
</organism>
<evidence type="ECO:0000313" key="3">
    <source>
        <dbReference type="Proteomes" id="UP000283255"/>
    </source>
</evidence>
<evidence type="ECO:0000313" key="2">
    <source>
        <dbReference type="EMBL" id="RJG50434.1"/>
    </source>
</evidence>
<dbReference type="SUPFAM" id="SSF53474">
    <property type="entry name" value="alpha/beta-Hydrolases"/>
    <property type="match status" value="1"/>
</dbReference>
<dbReference type="EMBL" id="QZCH01000002">
    <property type="protein sequence ID" value="RJG50434.1"/>
    <property type="molecule type" value="Genomic_DNA"/>
</dbReference>
<name>A0A418YIU5_9GAMM</name>
<keyword evidence="3" id="KW-1185">Reference proteome</keyword>
<evidence type="ECO:0000259" key="1">
    <source>
        <dbReference type="Pfam" id="PF12146"/>
    </source>
</evidence>
<dbReference type="PANTHER" id="PTHR43798:SF33">
    <property type="entry name" value="HYDROLASE, PUTATIVE (AFU_ORTHOLOGUE AFUA_2G14860)-RELATED"/>
    <property type="match status" value="1"/>
</dbReference>
<feature type="domain" description="Serine aminopeptidase S33" evidence="1">
    <location>
        <begin position="50"/>
        <end position="244"/>
    </location>
</feature>
<protein>
    <submittedName>
        <fullName evidence="2">Alpha/beta hydrolase</fullName>
    </submittedName>
</protein>
<keyword evidence="2" id="KW-0378">Hydrolase</keyword>
<dbReference type="GO" id="GO:0016787">
    <property type="term" value="F:hydrolase activity"/>
    <property type="evidence" value="ECO:0007669"/>
    <property type="project" value="UniProtKB-KW"/>
</dbReference>
<dbReference type="GO" id="GO:0016020">
    <property type="term" value="C:membrane"/>
    <property type="evidence" value="ECO:0007669"/>
    <property type="project" value="TreeGrafter"/>
</dbReference>
<dbReference type="Gene3D" id="3.40.50.1820">
    <property type="entry name" value="alpha/beta hydrolase"/>
    <property type="match status" value="1"/>
</dbReference>
<dbReference type="RefSeq" id="WP_119909236.1">
    <property type="nucleotide sequence ID" value="NZ_QZCH01000002.1"/>
</dbReference>